<comment type="similarity">
    <text evidence="2">Belongs to the RRP17 family.</text>
</comment>
<keyword evidence="6" id="KW-0539">Nucleus</keyword>
<keyword evidence="10" id="KW-1185">Reference proteome</keyword>
<dbReference type="Proteomes" id="UP001044222">
    <property type="component" value="Chromosome 17"/>
</dbReference>
<comment type="subcellular location">
    <subcellularLocation>
        <location evidence="1">Nucleus</location>
        <location evidence="1">Nucleolus</location>
    </subcellularLocation>
</comment>
<sequence length="261" mass="30084">MFPSRPTTCGTYKQEVNSQWVCWHVCVQSLAFQPYSMAKKSKLKPGGKNKATKCIVTFNETDRQEYLTGFHKRKVERRKAAVVEIKNKLKEEQKRVREERHKEYMKMLKERKEALEEADELEDLITGTSESTQYDHPNHTVTVTTISDLDLSGARLLGPVANQTEECEDETEEREENVSTLPKKAGQPILSKKLCSLTASLHAHTKQRKRKGKLWEKGQEGPGRGRLTDRKPGGTDRKSRLGRTSKKQRRRQTGRNRHPRD</sequence>
<dbReference type="EMBL" id="JAFIRN010000017">
    <property type="protein sequence ID" value="KAG5832447.1"/>
    <property type="molecule type" value="Genomic_DNA"/>
</dbReference>
<feature type="region of interest" description="Disordered" evidence="8">
    <location>
        <begin position="202"/>
        <end position="261"/>
    </location>
</feature>
<gene>
    <name evidence="9" type="ORF">ANANG_G00291270</name>
</gene>
<evidence type="ECO:0000256" key="2">
    <source>
        <dbReference type="ARBA" id="ARBA00007175"/>
    </source>
</evidence>
<evidence type="ECO:0000256" key="7">
    <source>
        <dbReference type="SAM" id="Coils"/>
    </source>
</evidence>
<reference evidence="9" key="1">
    <citation type="submission" date="2021-01" db="EMBL/GenBank/DDBJ databases">
        <title>A chromosome-scale assembly of European eel, Anguilla anguilla.</title>
        <authorList>
            <person name="Henkel C."/>
            <person name="Jong-Raadsen S.A."/>
            <person name="Dufour S."/>
            <person name="Weltzien F.-A."/>
            <person name="Palstra A.P."/>
            <person name="Pelster B."/>
            <person name="Spaink H.P."/>
            <person name="Van Den Thillart G.E."/>
            <person name="Jansen H."/>
            <person name="Zahm M."/>
            <person name="Klopp C."/>
            <person name="Cedric C."/>
            <person name="Louis A."/>
            <person name="Berthelot C."/>
            <person name="Parey E."/>
            <person name="Roest Crollius H."/>
            <person name="Montfort J."/>
            <person name="Robinson-Rechavi M."/>
            <person name="Bucao C."/>
            <person name="Bouchez O."/>
            <person name="Gislard M."/>
            <person name="Lluch J."/>
            <person name="Milhes M."/>
            <person name="Lampietro C."/>
            <person name="Lopez Roques C."/>
            <person name="Donnadieu C."/>
            <person name="Braasch I."/>
            <person name="Desvignes T."/>
            <person name="Postlethwait J."/>
            <person name="Bobe J."/>
            <person name="Guiguen Y."/>
            <person name="Dirks R."/>
        </authorList>
    </citation>
    <scope>NUCLEOTIDE SEQUENCE</scope>
    <source>
        <strain evidence="9">Tag_6206</strain>
        <tissue evidence="9">Liver</tissue>
    </source>
</reference>
<feature type="compositionally biased region" description="Basic residues" evidence="8">
    <location>
        <begin position="203"/>
        <end position="212"/>
    </location>
</feature>
<evidence type="ECO:0000256" key="1">
    <source>
        <dbReference type="ARBA" id="ARBA00004604"/>
    </source>
</evidence>
<dbReference type="GO" id="GO:0019843">
    <property type="term" value="F:rRNA binding"/>
    <property type="evidence" value="ECO:0007669"/>
    <property type="project" value="UniProtKB-KW"/>
</dbReference>
<evidence type="ECO:0000313" key="10">
    <source>
        <dbReference type="Proteomes" id="UP001044222"/>
    </source>
</evidence>
<evidence type="ECO:0000256" key="4">
    <source>
        <dbReference type="ARBA" id="ARBA00022730"/>
    </source>
</evidence>
<dbReference type="PANTHER" id="PTHR14577">
    <property type="entry name" value="NUCLEOLAR PROTEIN 12"/>
    <property type="match status" value="1"/>
</dbReference>
<dbReference type="GO" id="GO:0005730">
    <property type="term" value="C:nucleolus"/>
    <property type="evidence" value="ECO:0007669"/>
    <property type="project" value="UniProtKB-SubCell"/>
</dbReference>
<evidence type="ECO:0000256" key="8">
    <source>
        <dbReference type="SAM" id="MobiDB-lite"/>
    </source>
</evidence>
<keyword evidence="4" id="KW-0694">RNA-binding</keyword>
<evidence type="ECO:0000256" key="6">
    <source>
        <dbReference type="ARBA" id="ARBA00023242"/>
    </source>
</evidence>
<proteinExistence type="inferred from homology"/>
<feature type="compositionally biased region" description="Basic residues" evidence="8">
    <location>
        <begin position="240"/>
        <end position="261"/>
    </location>
</feature>
<dbReference type="InterPro" id="IPR019186">
    <property type="entry name" value="Nucleolar_protein_12"/>
</dbReference>
<evidence type="ECO:0000313" key="9">
    <source>
        <dbReference type="EMBL" id="KAG5832447.1"/>
    </source>
</evidence>
<dbReference type="Pfam" id="PF09805">
    <property type="entry name" value="Nop25"/>
    <property type="match status" value="1"/>
</dbReference>
<keyword evidence="5 7" id="KW-0175">Coiled coil</keyword>
<feature type="compositionally biased region" description="Acidic residues" evidence="8">
    <location>
        <begin position="165"/>
        <end position="175"/>
    </location>
</feature>
<evidence type="ECO:0000256" key="3">
    <source>
        <dbReference type="ARBA" id="ARBA00015520"/>
    </source>
</evidence>
<evidence type="ECO:0000256" key="5">
    <source>
        <dbReference type="ARBA" id="ARBA00023054"/>
    </source>
</evidence>
<keyword evidence="4" id="KW-0699">rRNA-binding</keyword>
<dbReference type="PANTHER" id="PTHR14577:SF0">
    <property type="entry name" value="NUCLEOLAR PROTEIN 12"/>
    <property type="match status" value="1"/>
</dbReference>
<feature type="coiled-coil region" evidence="7">
    <location>
        <begin position="72"/>
        <end position="131"/>
    </location>
</feature>
<name>A0A9D3LLL1_ANGAN</name>
<organism evidence="9 10">
    <name type="scientific">Anguilla anguilla</name>
    <name type="common">European freshwater eel</name>
    <name type="synonym">Muraena anguilla</name>
    <dbReference type="NCBI Taxonomy" id="7936"/>
    <lineage>
        <taxon>Eukaryota</taxon>
        <taxon>Metazoa</taxon>
        <taxon>Chordata</taxon>
        <taxon>Craniata</taxon>
        <taxon>Vertebrata</taxon>
        <taxon>Euteleostomi</taxon>
        <taxon>Actinopterygii</taxon>
        <taxon>Neopterygii</taxon>
        <taxon>Teleostei</taxon>
        <taxon>Anguilliformes</taxon>
        <taxon>Anguillidae</taxon>
        <taxon>Anguilla</taxon>
    </lineage>
</organism>
<dbReference type="AlphaFoldDB" id="A0A9D3LLL1"/>
<accession>A0A9D3LLL1</accession>
<protein>
    <recommendedName>
        <fullName evidence="3">Nucleolar protein 12</fullName>
    </recommendedName>
</protein>
<comment type="caution">
    <text evidence="9">The sequence shown here is derived from an EMBL/GenBank/DDBJ whole genome shotgun (WGS) entry which is preliminary data.</text>
</comment>
<feature type="compositionally biased region" description="Basic and acidic residues" evidence="8">
    <location>
        <begin position="226"/>
        <end position="239"/>
    </location>
</feature>
<feature type="region of interest" description="Disordered" evidence="8">
    <location>
        <begin position="163"/>
        <end position="185"/>
    </location>
</feature>